<dbReference type="Proteomes" id="UP001174909">
    <property type="component" value="Unassembled WGS sequence"/>
</dbReference>
<keyword evidence="4" id="KW-1185">Reference proteome</keyword>
<dbReference type="EMBL" id="CASHTH010003274">
    <property type="protein sequence ID" value="CAI8042610.1"/>
    <property type="molecule type" value="Genomic_DNA"/>
</dbReference>
<dbReference type="Pfam" id="PF12560">
    <property type="entry name" value="RAG1_imp_bd"/>
    <property type="match status" value="1"/>
</dbReference>
<accession>A0AA35X8Y0</accession>
<feature type="compositionally biased region" description="Basic residues" evidence="1">
    <location>
        <begin position="74"/>
        <end position="83"/>
    </location>
</feature>
<feature type="domain" description="RAG1 importin-binding" evidence="2">
    <location>
        <begin position="17"/>
        <end position="90"/>
    </location>
</feature>
<organism evidence="3 4">
    <name type="scientific">Geodia barretti</name>
    <name type="common">Barrett's horny sponge</name>
    <dbReference type="NCBI Taxonomy" id="519541"/>
    <lineage>
        <taxon>Eukaryota</taxon>
        <taxon>Metazoa</taxon>
        <taxon>Porifera</taxon>
        <taxon>Demospongiae</taxon>
        <taxon>Heteroscleromorpha</taxon>
        <taxon>Tetractinellida</taxon>
        <taxon>Astrophorina</taxon>
        <taxon>Geodiidae</taxon>
        <taxon>Geodia</taxon>
    </lineage>
</organism>
<reference evidence="3" key="1">
    <citation type="submission" date="2023-03" db="EMBL/GenBank/DDBJ databases">
        <authorList>
            <person name="Steffen K."/>
            <person name="Cardenas P."/>
        </authorList>
    </citation>
    <scope>NUCLEOTIDE SEQUENCE</scope>
</reference>
<evidence type="ECO:0000256" key="1">
    <source>
        <dbReference type="SAM" id="MobiDB-lite"/>
    </source>
</evidence>
<protein>
    <recommendedName>
        <fullName evidence="2">RAG1 importin-binding domain-containing protein</fullName>
    </recommendedName>
</protein>
<feature type="region of interest" description="Disordered" evidence="1">
    <location>
        <begin position="68"/>
        <end position="91"/>
    </location>
</feature>
<proteinExistence type="predicted"/>
<evidence type="ECO:0000313" key="4">
    <source>
        <dbReference type="Proteomes" id="UP001174909"/>
    </source>
</evidence>
<dbReference type="AlphaFoldDB" id="A0AA35X8Y0"/>
<dbReference type="InterPro" id="IPR035714">
    <property type="entry name" value="RAG1_imp-bd"/>
</dbReference>
<evidence type="ECO:0000313" key="3">
    <source>
        <dbReference type="EMBL" id="CAI8042610.1"/>
    </source>
</evidence>
<feature type="non-terminal residue" evidence="3">
    <location>
        <position position="1"/>
    </location>
</feature>
<comment type="caution">
    <text evidence="3">The sequence shown here is derived from an EMBL/GenBank/DDBJ whole genome shotgun (WGS) entry which is preliminary data.</text>
</comment>
<sequence>MYKCSNTVYRERLALLGVNCDHDVETVHPQYFCNQCYRSAERQHTSPGSTQIVWTEHSESSCEVCQHFRSLQRPGRKPSKRGRPPTDGKRILGNHIRRLMPPSERPEQYDLGKLPVPQSSVTCSLCDQIL</sequence>
<gene>
    <name evidence="3" type="ORF">GBAR_LOCUS23629</name>
</gene>
<evidence type="ECO:0000259" key="2">
    <source>
        <dbReference type="Pfam" id="PF12560"/>
    </source>
</evidence>
<name>A0AA35X8Y0_GEOBA</name>